<evidence type="ECO:0000256" key="1">
    <source>
        <dbReference type="SAM" id="MobiDB-lite"/>
    </source>
</evidence>
<accession>A0A9P8VKL3</accession>
<proteinExistence type="predicted"/>
<feature type="compositionally biased region" description="Low complexity" evidence="1">
    <location>
        <begin position="233"/>
        <end position="252"/>
    </location>
</feature>
<gene>
    <name evidence="2" type="ORF">F5X68DRAFT_147029</name>
</gene>
<feature type="compositionally biased region" description="Pro residues" evidence="1">
    <location>
        <begin position="187"/>
        <end position="202"/>
    </location>
</feature>
<reference evidence="2" key="1">
    <citation type="journal article" date="2021" name="Nat. Commun.">
        <title>Genetic determinants of endophytism in the Arabidopsis root mycobiome.</title>
        <authorList>
            <person name="Mesny F."/>
            <person name="Miyauchi S."/>
            <person name="Thiergart T."/>
            <person name="Pickel B."/>
            <person name="Atanasova L."/>
            <person name="Karlsson M."/>
            <person name="Huettel B."/>
            <person name="Barry K.W."/>
            <person name="Haridas S."/>
            <person name="Chen C."/>
            <person name="Bauer D."/>
            <person name="Andreopoulos W."/>
            <person name="Pangilinan J."/>
            <person name="LaButti K."/>
            <person name="Riley R."/>
            <person name="Lipzen A."/>
            <person name="Clum A."/>
            <person name="Drula E."/>
            <person name="Henrissat B."/>
            <person name="Kohler A."/>
            <person name="Grigoriev I.V."/>
            <person name="Martin F.M."/>
            <person name="Hacquard S."/>
        </authorList>
    </citation>
    <scope>NUCLEOTIDE SEQUENCE</scope>
    <source>
        <strain evidence="2">MPI-SDFR-AT-0117</strain>
    </source>
</reference>
<name>A0A9P8VKL3_9PEZI</name>
<feature type="compositionally biased region" description="Gly residues" evidence="1">
    <location>
        <begin position="315"/>
        <end position="326"/>
    </location>
</feature>
<evidence type="ECO:0000313" key="3">
    <source>
        <dbReference type="Proteomes" id="UP000770015"/>
    </source>
</evidence>
<sequence length="391" mass="39603">MKERVNASLRSSRAALEEEFKTKLEQEKVIWQAEHAAPASIKTDAPEPADHATPMKQQAEQPPSTPTTATPAAGGDATQLSDAESRKLLSTNPTLKSIFTANLKKKLEEHTVKTETTLRSEYEKKIATAREEGQNLASKKSALQISMKDNQVRAATAKIDVVKKAAEETPQRPVGEVWDEAKVAKPAPAPAPQGTPARPPAAAPAAATPGNAPATPAPASSLPKKPATPAPVAPSAQPTPANGPTTNNNTTPAVPPSVPVNPFAAAAAASNTGAAPANPFAAAAAQPGAQPAPAPAPAAQQNTQAGPRSAIPVPGRGGGATRGRGGTYQPPASRIPGAGPSERGNHAGRGRGRGGAQGINPGAAEFNPGSKRPRGDGDVGGGAKRARGGHH</sequence>
<organism evidence="2 3">
    <name type="scientific">Plectosphaerella plurivora</name>
    <dbReference type="NCBI Taxonomy" id="936078"/>
    <lineage>
        <taxon>Eukaryota</taxon>
        <taxon>Fungi</taxon>
        <taxon>Dikarya</taxon>
        <taxon>Ascomycota</taxon>
        <taxon>Pezizomycotina</taxon>
        <taxon>Sordariomycetes</taxon>
        <taxon>Hypocreomycetidae</taxon>
        <taxon>Glomerellales</taxon>
        <taxon>Plectosphaerellaceae</taxon>
        <taxon>Plectosphaerella</taxon>
    </lineage>
</organism>
<protein>
    <submittedName>
        <fullName evidence="2">Uncharacterized protein</fullName>
    </submittedName>
</protein>
<feature type="compositionally biased region" description="Low complexity" evidence="1">
    <location>
        <begin position="57"/>
        <end position="79"/>
    </location>
</feature>
<feature type="region of interest" description="Disordered" evidence="1">
    <location>
        <begin position="281"/>
        <end position="391"/>
    </location>
</feature>
<dbReference type="EMBL" id="JAGSXJ010000002">
    <property type="protein sequence ID" value="KAH6695247.1"/>
    <property type="molecule type" value="Genomic_DNA"/>
</dbReference>
<dbReference type="OrthoDB" id="343070at2759"/>
<feature type="region of interest" description="Disordered" evidence="1">
    <location>
        <begin position="130"/>
        <end position="149"/>
    </location>
</feature>
<dbReference type="Proteomes" id="UP000770015">
    <property type="component" value="Unassembled WGS sequence"/>
</dbReference>
<feature type="region of interest" description="Disordered" evidence="1">
    <location>
        <begin position="35"/>
        <end position="93"/>
    </location>
</feature>
<feature type="compositionally biased region" description="Low complexity" evidence="1">
    <location>
        <begin position="297"/>
        <end position="307"/>
    </location>
</feature>
<feature type="compositionally biased region" description="Polar residues" evidence="1">
    <location>
        <begin position="135"/>
        <end position="149"/>
    </location>
</feature>
<evidence type="ECO:0000313" key="2">
    <source>
        <dbReference type="EMBL" id="KAH6695247.1"/>
    </source>
</evidence>
<dbReference type="AlphaFoldDB" id="A0A9P8VKL3"/>
<keyword evidence="3" id="KW-1185">Reference proteome</keyword>
<feature type="compositionally biased region" description="Low complexity" evidence="1">
    <location>
        <begin position="203"/>
        <end position="225"/>
    </location>
</feature>
<comment type="caution">
    <text evidence="2">The sequence shown here is derived from an EMBL/GenBank/DDBJ whole genome shotgun (WGS) entry which is preliminary data.</text>
</comment>
<feature type="region of interest" description="Disordered" evidence="1">
    <location>
        <begin position="165"/>
        <end position="260"/>
    </location>
</feature>